<dbReference type="Pfam" id="PF03372">
    <property type="entry name" value="Exo_endo_phos"/>
    <property type="match status" value="1"/>
</dbReference>
<dbReference type="PANTHER" id="PTHR33710:SF71">
    <property type="entry name" value="ENDONUCLEASE_EXONUCLEASE_PHOSPHATASE DOMAIN-CONTAINING PROTEIN"/>
    <property type="match status" value="1"/>
</dbReference>
<evidence type="ECO:0000313" key="3">
    <source>
        <dbReference type="RefSeq" id="XP_010451890.1"/>
    </source>
</evidence>
<dbReference type="InterPro" id="IPR036691">
    <property type="entry name" value="Endo/exonu/phosph_ase_sf"/>
</dbReference>
<evidence type="ECO:0000259" key="1">
    <source>
        <dbReference type="Pfam" id="PF03372"/>
    </source>
</evidence>
<keyword evidence="2" id="KW-1185">Reference proteome</keyword>
<organism evidence="2 3">
    <name type="scientific">Camelina sativa</name>
    <name type="common">False flax</name>
    <name type="synonym">Myagrum sativum</name>
    <dbReference type="NCBI Taxonomy" id="90675"/>
    <lineage>
        <taxon>Eukaryota</taxon>
        <taxon>Viridiplantae</taxon>
        <taxon>Streptophyta</taxon>
        <taxon>Embryophyta</taxon>
        <taxon>Tracheophyta</taxon>
        <taxon>Spermatophyta</taxon>
        <taxon>Magnoliopsida</taxon>
        <taxon>eudicotyledons</taxon>
        <taxon>Gunneridae</taxon>
        <taxon>Pentapetalae</taxon>
        <taxon>rosids</taxon>
        <taxon>malvids</taxon>
        <taxon>Brassicales</taxon>
        <taxon>Brassicaceae</taxon>
        <taxon>Camelineae</taxon>
        <taxon>Camelina</taxon>
    </lineage>
</organism>
<dbReference type="Proteomes" id="UP000694864">
    <property type="component" value="Chromosome 12"/>
</dbReference>
<dbReference type="PANTHER" id="PTHR33710">
    <property type="entry name" value="BNAC02G09200D PROTEIN"/>
    <property type="match status" value="1"/>
</dbReference>
<protein>
    <submittedName>
        <fullName evidence="3">Uncharacterized protein LOC104734083</fullName>
    </submittedName>
</protein>
<sequence>MDILALFETHAGGENASRICCGLGFENSFRVDAVGQSGGLWLLWRSDNGEVTIIESSEQYIVATIQNGDELLNLVVVYTAPSVSRRSGLWDKLREVIEALEGPIVVGGDFNTIVRIDERSGGNGRLSPDSLEFGDWIQRLSLIDMGFLGNKFTWRRGRTENNFIAKRLDRVLCCAHSRLKWQDASVTHLPFLALDHAPLYLQLCPDVVRDASRRPFRFEAAWLKHPSFKDLLVASWDVQLKTPEALIALQVTLKKWNRDVFGDV</sequence>
<dbReference type="RefSeq" id="XP_010451890.1">
    <property type="nucleotide sequence ID" value="XM_010453588.1"/>
</dbReference>
<reference evidence="2" key="1">
    <citation type="journal article" date="2014" name="Nat. Commun.">
        <title>The emerging biofuel crop Camelina sativa retains a highly undifferentiated hexaploid genome structure.</title>
        <authorList>
            <person name="Kagale S."/>
            <person name="Koh C."/>
            <person name="Nixon J."/>
            <person name="Bollina V."/>
            <person name="Clarke W.E."/>
            <person name="Tuteja R."/>
            <person name="Spillane C."/>
            <person name="Robinson S.J."/>
            <person name="Links M.G."/>
            <person name="Clarke C."/>
            <person name="Higgins E.E."/>
            <person name="Huebert T."/>
            <person name="Sharpe A.G."/>
            <person name="Parkin I.A."/>
        </authorList>
    </citation>
    <scope>NUCLEOTIDE SEQUENCE [LARGE SCALE GENOMIC DNA]</scope>
    <source>
        <strain evidence="2">cv. DH55</strain>
    </source>
</reference>
<accession>A0ABM0V6Y5</accession>
<dbReference type="Gene3D" id="3.60.10.10">
    <property type="entry name" value="Endonuclease/exonuclease/phosphatase"/>
    <property type="match status" value="1"/>
</dbReference>
<dbReference type="GeneID" id="104734083"/>
<feature type="domain" description="Endonuclease/exonuclease/phosphatase" evidence="1">
    <location>
        <begin position="2"/>
        <end position="182"/>
    </location>
</feature>
<dbReference type="InterPro" id="IPR005135">
    <property type="entry name" value="Endo/exonuclease/phosphatase"/>
</dbReference>
<reference evidence="3" key="2">
    <citation type="submission" date="2025-08" db="UniProtKB">
        <authorList>
            <consortium name="RefSeq"/>
        </authorList>
    </citation>
    <scope>IDENTIFICATION</scope>
    <source>
        <tissue evidence="3">Leaf</tissue>
    </source>
</reference>
<gene>
    <name evidence="3" type="primary">LOC104734083</name>
</gene>
<name>A0ABM0V6Y5_CAMSA</name>
<dbReference type="SUPFAM" id="SSF56219">
    <property type="entry name" value="DNase I-like"/>
    <property type="match status" value="1"/>
</dbReference>
<proteinExistence type="predicted"/>
<evidence type="ECO:0000313" key="2">
    <source>
        <dbReference type="Proteomes" id="UP000694864"/>
    </source>
</evidence>